<keyword evidence="1" id="KW-0863">Zinc-finger</keyword>
<proteinExistence type="predicted"/>
<reference evidence="5" key="1">
    <citation type="submission" date="2025-08" db="UniProtKB">
        <authorList>
            <consortium name="RefSeq"/>
        </authorList>
    </citation>
    <scope>IDENTIFICATION</scope>
</reference>
<sequence length="145" mass="16120">MAEKLAEKLSNREDEVYPGRGGFDADSYGPNSDRLPHGAQLGSSMVPIPPIPDPVALVMWNAKINKASTVSTIDGADSRLKCPFCERLYGFESNLRAHVRHRHQVELPSILFSPDTVLFFESVRGFKKSSKYFVLIPLALLCITK</sequence>
<gene>
    <name evidence="5" type="primary">LOC105423131</name>
</gene>
<dbReference type="GO" id="GO:0008270">
    <property type="term" value="F:zinc ion binding"/>
    <property type="evidence" value="ECO:0007669"/>
    <property type="project" value="UniProtKB-KW"/>
</dbReference>
<organism evidence="4 5">
    <name type="scientific">Pogonomyrmex barbatus</name>
    <name type="common">red harvester ant</name>
    <dbReference type="NCBI Taxonomy" id="144034"/>
    <lineage>
        <taxon>Eukaryota</taxon>
        <taxon>Metazoa</taxon>
        <taxon>Ecdysozoa</taxon>
        <taxon>Arthropoda</taxon>
        <taxon>Hexapoda</taxon>
        <taxon>Insecta</taxon>
        <taxon>Pterygota</taxon>
        <taxon>Neoptera</taxon>
        <taxon>Endopterygota</taxon>
        <taxon>Hymenoptera</taxon>
        <taxon>Apocrita</taxon>
        <taxon>Aculeata</taxon>
        <taxon>Formicoidea</taxon>
        <taxon>Formicidae</taxon>
        <taxon>Myrmicinae</taxon>
        <taxon>Pogonomyrmex</taxon>
    </lineage>
</organism>
<evidence type="ECO:0000259" key="3">
    <source>
        <dbReference type="PROSITE" id="PS50157"/>
    </source>
</evidence>
<evidence type="ECO:0000313" key="5">
    <source>
        <dbReference type="RefSeq" id="XP_011631083.1"/>
    </source>
</evidence>
<dbReference type="Proteomes" id="UP000504615">
    <property type="component" value="Unplaced"/>
</dbReference>
<dbReference type="RefSeq" id="XP_011631083.1">
    <property type="nucleotide sequence ID" value="XM_011632781.2"/>
</dbReference>
<feature type="domain" description="C2H2-type" evidence="3">
    <location>
        <begin position="80"/>
        <end position="108"/>
    </location>
</feature>
<dbReference type="PROSITE" id="PS50157">
    <property type="entry name" value="ZINC_FINGER_C2H2_2"/>
    <property type="match status" value="1"/>
</dbReference>
<name>A0A6I9VT89_9HYME</name>
<feature type="compositionally biased region" description="Basic and acidic residues" evidence="2">
    <location>
        <begin position="1"/>
        <end position="17"/>
    </location>
</feature>
<evidence type="ECO:0000256" key="2">
    <source>
        <dbReference type="SAM" id="MobiDB-lite"/>
    </source>
</evidence>
<dbReference type="AlphaFoldDB" id="A0A6I9VT89"/>
<dbReference type="GeneID" id="105423131"/>
<dbReference type="PROSITE" id="PS00028">
    <property type="entry name" value="ZINC_FINGER_C2H2_1"/>
    <property type="match status" value="1"/>
</dbReference>
<protein>
    <submittedName>
        <fullName evidence="5">Zinc finger protein chinmo-like isoform X1</fullName>
    </submittedName>
</protein>
<feature type="region of interest" description="Disordered" evidence="2">
    <location>
        <begin position="1"/>
        <end position="39"/>
    </location>
</feature>
<accession>A0A6I9VT89</accession>
<evidence type="ECO:0000256" key="1">
    <source>
        <dbReference type="PROSITE-ProRule" id="PRU00042"/>
    </source>
</evidence>
<evidence type="ECO:0000313" key="4">
    <source>
        <dbReference type="Proteomes" id="UP000504615"/>
    </source>
</evidence>
<keyword evidence="1" id="KW-0479">Metal-binding</keyword>
<dbReference type="InterPro" id="IPR013087">
    <property type="entry name" value="Znf_C2H2_type"/>
</dbReference>
<keyword evidence="1" id="KW-0862">Zinc</keyword>
<dbReference type="OrthoDB" id="10261408at2759"/>
<keyword evidence="4" id="KW-1185">Reference proteome</keyword>
<dbReference type="KEGG" id="pbar:105423131"/>